<evidence type="ECO:0000313" key="14">
    <source>
        <dbReference type="Proteomes" id="UP000192578"/>
    </source>
</evidence>
<protein>
    <recommendedName>
        <fullName evidence="4">Protein unc-45 homolog B</fullName>
    </recommendedName>
</protein>
<dbReference type="InterPro" id="IPR024660">
    <property type="entry name" value="UCS_central_dom"/>
</dbReference>
<evidence type="ECO:0000256" key="8">
    <source>
        <dbReference type="ARBA" id="ARBA00022782"/>
    </source>
</evidence>
<evidence type="ECO:0000256" key="6">
    <source>
        <dbReference type="ARBA" id="ARBA00022490"/>
    </source>
</evidence>
<keyword evidence="10" id="KW-0143">Chaperone</keyword>
<dbReference type="SUPFAM" id="SSF48452">
    <property type="entry name" value="TPR-like"/>
    <property type="match status" value="1"/>
</dbReference>
<evidence type="ECO:0000256" key="2">
    <source>
        <dbReference type="ARBA" id="ARBA00004216"/>
    </source>
</evidence>
<keyword evidence="7" id="KW-0517">Myogenesis</keyword>
<comment type="caution">
    <text evidence="13">The sequence shown here is derived from an EMBL/GenBank/DDBJ whole genome shotgun (WGS) entry which is preliminary data.</text>
</comment>
<dbReference type="InterPro" id="IPR011990">
    <property type="entry name" value="TPR-like_helical_dom_sf"/>
</dbReference>
<keyword evidence="8" id="KW-0221">Differentiation</keyword>
<keyword evidence="6" id="KW-0963">Cytoplasm</keyword>
<dbReference type="PANTHER" id="PTHR45994">
    <property type="entry name" value="FI21225P1"/>
    <property type="match status" value="1"/>
</dbReference>
<evidence type="ECO:0000256" key="7">
    <source>
        <dbReference type="ARBA" id="ARBA00022541"/>
    </source>
</evidence>
<evidence type="ECO:0000259" key="12">
    <source>
        <dbReference type="Pfam" id="PF11701"/>
    </source>
</evidence>
<keyword evidence="9 11" id="KW-0802">TPR repeat</keyword>
<comment type="subcellular location">
    <subcellularLocation>
        <location evidence="1">Cytoplasm</location>
        <location evidence="1">Myofibril</location>
        <location evidence="1">Sarcomere</location>
        <location evidence="1">A band</location>
    </subcellularLocation>
    <subcellularLocation>
        <location evidence="2">Cytoplasm</location>
        <location evidence="2">Myofibril</location>
        <location evidence="2">Sarcomere</location>
        <location evidence="2">Z line</location>
    </subcellularLocation>
    <subcellularLocation>
        <location evidence="3">Cytoplasm</location>
        <location evidence="3">Perinuclear region</location>
    </subcellularLocation>
</comment>
<dbReference type="GO" id="GO:0051879">
    <property type="term" value="F:Hsp90 protein binding"/>
    <property type="evidence" value="ECO:0007669"/>
    <property type="project" value="TreeGrafter"/>
</dbReference>
<dbReference type="GO" id="GO:0007517">
    <property type="term" value="P:muscle organ development"/>
    <property type="evidence" value="ECO:0007669"/>
    <property type="project" value="UniProtKB-KW"/>
</dbReference>
<dbReference type="GO" id="GO:0048471">
    <property type="term" value="C:perinuclear region of cytoplasm"/>
    <property type="evidence" value="ECO:0007669"/>
    <property type="project" value="UniProtKB-SubCell"/>
</dbReference>
<dbReference type="AlphaFoldDB" id="A0A1W0X1D2"/>
<evidence type="ECO:0000256" key="4">
    <source>
        <dbReference type="ARBA" id="ARBA00020768"/>
    </source>
</evidence>
<dbReference type="Pfam" id="PF11701">
    <property type="entry name" value="UNC45-central"/>
    <property type="match status" value="1"/>
</dbReference>
<evidence type="ECO:0000313" key="13">
    <source>
        <dbReference type="EMBL" id="OQV21263.1"/>
    </source>
</evidence>
<dbReference type="GO" id="GO:0030154">
    <property type="term" value="P:cell differentiation"/>
    <property type="evidence" value="ECO:0007669"/>
    <property type="project" value="UniProtKB-KW"/>
</dbReference>
<dbReference type="InterPro" id="IPR019734">
    <property type="entry name" value="TPR_rpt"/>
</dbReference>
<reference evidence="14" key="1">
    <citation type="submission" date="2017-01" db="EMBL/GenBank/DDBJ databases">
        <title>Comparative genomics of anhydrobiosis in the tardigrade Hypsibius dujardini.</title>
        <authorList>
            <person name="Yoshida Y."/>
            <person name="Koutsovoulos G."/>
            <person name="Laetsch D."/>
            <person name="Stevens L."/>
            <person name="Kumar S."/>
            <person name="Horikawa D."/>
            <person name="Ishino K."/>
            <person name="Komine S."/>
            <person name="Tomita M."/>
            <person name="Blaxter M."/>
            <person name="Arakawa K."/>
        </authorList>
    </citation>
    <scope>NUCLEOTIDE SEQUENCE [LARGE SCALE GENOMIC DNA]</scope>
    <source>
        <strain evidence="14">Z151</strain>
    </source>
</reference>
<dbReference type="Proteomes" id="UP000192578">
    <property type="component" value="Unassembled WGS sequence"/>
</dbReference>
<gene>
    <name evidence="13" type="ORF">BV898_04749</name>
</gene>
<proteinExistence type="predicted"/>
<keyword evidence="5" id="KW-0217">Developmental protein</keyword>
<dbReference type="GO" id="GO:0031672">
    <property type="term" value="C:A band"/>
    <property type="evidence" value="ECO:0007669"/>
    <property type="project" value="UniProtKB-SubCell"/>
</dbReference>
<evidence type="ECO:0000256" key="9">
    <source>
        <dbReference type="ARBA" id="ARBA00022803"/>
    </source>
</evidence>
<organism evidence="13 14">
    <name type="scientific">Hypsibius exemplaris</name>
    <name type="common">Freshwater tardigrade</name>
    <dbReference type="NCBI Taxonomy" id="2072580"/>
    <lineage>
        <taxon>Eukaryota</taxon>
        <taxon>Metazoa</taxon>
        <taxon>Ecdysozoa</taxon>
        <taxon>Tardigrada</taxon>
        <taxon>Eutardigrada</taxon>
        <taxon>Parachela</taxon>
        <taxon>Hypsibioidea</taxon>
        <taxon>Hypsibiidae</taxon>
        <taxon>Hypsibius</taxon>
    </lineage>
</organism>
<dbReference type="EMBL" id="MTYJ01000024">
    <property type="protein sequence ID" value="OQV21263.1"/>
    <property type="molecule type" value="Genomic_DNA"/>
</dbReference>
<evidence type="ECO:0000256" key="10">
    <source>
        <dbReference type="ARBA" id="ARBA00023186"/>
    </source>
</evidence>
<dbReference type="SMART" id="SM00028">
    <property type="entry name" value="TPR"/>
    <property type="match status" value="3"/>
</dbReference>
<dbReference type="OrthoDB" id="199930at2759"/>
<dbReference type="InterPro" id="IPR011989">
    <property type="entry name" value="ARM-like"/>
</dbReference>
<evidence type="ECO:0000256" key="5">
    <source>
        <dbReference type="ARBA" id="ARBA00022473"/>
    </source>
</evidence>
<keyword evidence="14" id="KW-1185">Reference proteome</keyword>
<dbReference type="SUPFAM" id="SSF48371">
    <property type="entry name" value="ARM repeat"/>
    <property type="match status" value="2"/>
</dbReference>
<feature type="domain" description="UNC-45/Cro1/She4 central" evidence="12">
    <location>
        <begin position="334"/>
        <end position="494"/>
    </location>
</feature>
<feature type="repeat" description="TPR" evidence="11">
    <location>
        <begin position="46"/>
        <end position="79"/>
    </location>
</feature>
<dbReference type="InterPro" id="IPR016024">
    <property type="entry name" value="ARM-type_fold"/>
</dbReference>
<dbReference type="PROSITE" id="PS50005">
    <property type="entry name" value="TPR"/>
    <property type="match status" value="1"/>
</dbReference>
<dbReference type="Gene3D" id="1.25.40.10">
    <property type="entry name" value="Tetratricopeptide repeat domain"/>
    <property type="match status" value="1"/>
</dbReference>
<evidence type="ECO:0000256" key="11">
    <source>
        <dbReference type="PROSITE-ProRule" id="PRU00339"/>
    </source>
</evidence>
<name>A0A1W0X1D2_HYPEX</name>
<sequence>MAPTSAIDFASLKESGNALFKQGKFQDALDLYSQALALVAVDQDKSAVLKNQAACYLKLENYEKCNAVSSQALELSPNDPKALFRRCQALEKLGRVDEAFKDARKAAHAEPGDASIKEALVRLKKKIDEASKKQASTDQKVTDMLNFLHTETDKEKRRLAANNLIVLAREKAGAELLVAKPQVLEKMVKLLRDPKLDAEVRLTIVRTLGEILKGDPARTREILRNRIGLPPLMALYCVDNLELVTAVSIAVENILKTLSGWLDKEKPDPAMIKANQEDIDHTLQTLTEMVDKAVLSAVGRDSIIDILLKNIPENLSPGLGWADQFMEKDGIAKLLTAAVVQPGDRLNVGSSLNVTNETRIHISLALQKINDDLDGDKKRKVFTDKCEQFVQRLLADPDPETKMLAVLVVITLLQGPFDVGNFLLGSKNILEMLLVMATSDEPEHQIIAAEAIVHAASKKDKCAAILSEGMGILKKLAKSPNDKVQVRALVGLCKAGSSGGLDFANKPLPEEEVQQLAQSCRKFLTNPAKDFDLRRWAAEGLAYLSLDGNVKDSLVEDRAALRSLIDLGKTGNQNIIYGVVSVFVNLTNSYDKPEVVPEMKELAQFAKQHVPVEHPKDSPECVAKRVEALAEEGVVSALVAVSKVESKNVRELIARVMNVVAEGKDHRGAMVQQGGAKALLALALDGTERGKECASQALARIGITIDPTMAFPGQRAYEVVRPLLALLQEEKSALQNFEALLALTNLAQVSESVRQRIVKEQGLSKIEHYLYEEHEMLKRAATECICNLMLSPDVQDIYIRLEGDRIKLLLLYMADEDVAVARAASGAIAMLSDDEKACARIIQPTMWLEVMKEISVSEHADIRLRALYIIGNLIRNSQTAAEAICQSELLEILLATSQLTGADNALAQKAALHALKAAHTKKLIAPNPEYEEDEDAE</sequence>
<dbReference type="SMART" id="SM00185">
    <property type="entry name" value="ARM"/>
    <property type="match status" value="7"/>
</dbReference>
<dbReference type="PANTHER" id="PTHR45994:SF1">
    <property type="entry name" value="FI21225P1"/>
    <property type="match status" value="1"/>
</dbReference>
<dbReference type="InterPro" id="IPR000225">
    <property type="entry name" value="Armadillo"/>
</dbReference>
<evidence type="ECO:0000256" key="3">
    <source>
        <dbReference type="ARBA" id="ARBA00004556"/>
    </source>
</evidence>
<evidence type="ECO:0000256" key="1">
    <source>
        <dbReference type="ARBA" id="ARBA00004161"/>
    </source>
</evidence>
<dbReference type="GO" id="GO:0030018">
    <property type="term" value="C:Z disc"/>
    <property type="evidence" value="ECO:0007669"/>
    <property type="project" value="UniProtKB-SubCell"/>
</dbReference>
<accession>A0A1W0X1D2</accession>
<dbReference type="Gene3D" id="1.25.10.10">
    <property type="entry name" value="Leucine-rich Repeat Variant"/>
    <property type="match status" value="2"/>
</dbReference>